<dbReference type="Pfam" id="PF00583">
    <property type="entry name" value="Acetyltransf_1"/>
    <property type="match status" value="1"/>
</dbReference>
<proteinExistence type="predicted"/>
<dbReference type="RefSeq" id="WP_020277243.1">
    <property type="nucleotide sequence ID" value="NZ_KE354474.1"/>
</dbReference>
<sequence length="179" mass="20584">MEPILSAADLVVRRYTHADLPQIRQTLIDIHADAYADAMDDEFNQRFPWFVDHWGGNPDFDCVIAWDGDEAVAFAYGAPATPKREWWREHMKAAPKKTRTFSYSELAVRTDYRKMGVAEVVTNALLDERDEDLAVLLVDITHPKVQELYESWGFRKVGERQPFPDSPVYAVMLAELPLK</sequence>
<dbReference type="OrthoDB" id="4536199at2"/>
<accession>S4N9Q7</accession>
<dbReference type="GO" id="GO:0016747">
    <property type="term" value="F:acyltransferase activity, transferring groups other than amino-acyl groups"/>
    <property type="evidence" value="ECO:0007669"/>
    <property type="project" value="InterPro"/>
</dbReference>
<name>S4N9Q7_9ACTN</name>
<evidence type="ECO:0000313" key="3">
    <source>
        <dbReference type="Proteomes" id="UP000015001"/>
    </source>
</evidence>
<dbReference type="PATRIC" id="fig|1283301.3.peg.8356"/>
<dbReference type="AlphaFoldDB" id="S4N9Q7"/>
<keyword evidence="3" id="KW-1185">Reference proteome</keyword>
<dbReference type="PROSITE" id="PS51186">
    <property type="entry name" value="GNAT"/>
    <property type="match status" value="1"/>
</dbReference>
<dbReference type="SUPFAM" id="SSF55729">
    <property type="entry name" value="Acyl-CoA N-acyltransferases (Nat)"/>
    <property type="match status" value="1"/>
</dbReference>
<dbReference type="EMBL" id="AOPY01001694">
    <property type="protein sequence ID" value="EPJ34519.1"/>
    <property type="molecule type" value="Genomic_DNA"/>
</dbReference>
<protein>
    <recommendedName>
        <fullName evidence="1">N-acetyltransferase domain-containing protein</fullName>
    </recommendedName>
</protein>
<dbReference type="Proteomes" id="UP000015001">
    <property type="component" value="Unassembled WGS sequence"/>
</dbReference>
<dbReference type="HOGENOM" id="CLU_099459_1_0_11"/>
<reference evidence="2 3" key="1">
    <citation type="submission" date="2013-02" db="EMBL/GenBank/DDBJ databases">
        <title>Draft Genome Sequence of Streptomyces afghaniensis, Which Produces Compounds of the Julimycin B-Complex.</title>
        <authorList>
            <person name="Gruening B.A."/>
            <person name="Praeg A."/>
            <person name="Erxleben A."/>
            <person name="Guenther S."/>
            <person name="Fiedler H.-P."/>
            <person name="Goodfellow M."/>
            <person name="Mueller M."/>
        </authorList>
    </citation>
    <scope>NUCLEOTIDE SEQUENCE [LARGE SCALE GENOMIC DNA]</scope>
    <source>
        <strain evidence="2 3">772</strain>
    </source>
</reference>
<organism evidence="2 3">
    <name type="scientific">Streptomyces afghaniensis 772</name>
    <dbReference type="NCBI Taxonomy" id="1283301"/>
    <lineage>
        <taxon>Bacteria</taxon>
        <taxon>Bacillati</taxon>
        <taxon>Actinomycetota</taxon>
        <taxon>Actinomycetes</taxon>
        <taxon>Kitasatosporales</taxon>
        <taxon>Streptomycetaceae</taxon>
        <taxon>Streptomyces</taxon>
    </lineage>
</organism>
<evidence type="ECO:0000259" key="1">
    <source>
        <dbReference type="PROSITE" id="PS51186"/>
    </source>
</evidence>
<evidence type="ECO:0000313" key="2">
    <source>
        <dbReference type="EMBL" id="EPJ34519.1"/>
    </source>
</evidence>
<dbReference type="InterPro" id="IPR000182">
    <property type="entry name" value="GNAT_dom"/>
</dbReference>
<dbReference type="InterPro" id="IPR016181">
    <property type="entry name" value="Acyl_CoA_acyltransferase"/>
</dbReference>
<feature type="domain" description="N-acetyltransferase" evidence="1">
    <location>
        <begin position="10"/>
        <end position="175"/>
    </location>
</feature>
<comment type="caution">
    <text evidence="2">The sequence shown here is derived from an EMBL/GenBank/DDBJ whole genome shotgun (WGS) entry which is preliminary data.</text>
</comment>
<dbReference type="Gene3D" id="3.40.630.30">
    <property type="match status" value="1"/>
</dbReference>
<gene>
    <name evidence="2" type="ORF">STAFG_8422</name>
</gene>